<organism evidence="1 2">
    <name type="scientific">Saguinus oedipus</name>
    <name type="common">Cotton-top tamarin</name>
    <name type="synonym">Oedipomidas oedipus</name>
    <dbReference type="NCBI Taxonomy" id="9490"/>
    <lineage>
        <taxon>Eukaryota</taxon>
        <taxon>Metazoa</taxon>
        <taxon>Chordata</taxon>
        <taxon>Craniata</taxon>
        <taxon>Vertebrata</taxon>
        <taxon>Euteleostomi</taxon>
        <taxon>Mammalia</taxon>
        <taxon>Eutheria</taxon>
        <taxon>Euarchontoglires</taxon>
        <taxon>Primates</taxon>
        <taxon>Haplorrhini</taxon>
        <taxon>Platyrrhini</taxon>
        <taxon>Cebidae</taxon>
        <taxon>Callitrichinae</taxon>
        <taxon>Saguinus</taxon>
    </lineage>
</organism>
<accession>A0ABQ9U263</accession>
<evidence type="ECO:0000313" key="2">
    <source>
        <dbReference type="Proteomes" id="UP001266305"/>
    </source>
</evidence>
<dbReference type="Proteomes" id="UP001266305">
    <property type="component" value="Unassembled WGS sequence"/>
</dbReference>
<evidence type="ECO:0000313" key="1">
    <source>
        <dbReference type="EMBL" id="KAK2090487.1"/>
    </source>
</evidence>
<dbReference type="EMBL" id="JASSZA010000017">
    <property type="protein sequence ID" value="KAK2090487.1"/>
    <property type="molecule type" value="Genomic_DNA"/>
</dbReference>
<keyword evidence="2" id="KW-1185">Reference proteome</keyword>
<dbReference type="InterPro" id="IPR008972">
    <property type="entry name" value="Cupredoxin"/>
</dbReference>
<reference evidence="1 2" key="1">
    <citation type="submission" date="2023-05" db="EMBL/GenBank/DDBJ databases">
        <title>B98-5 Cell Line De Novo Hybrid Assembly: An Optical Mapping Approach.</title>
        <authorList>
            <person name="Kananen K."/>
            <person name="Auerbach J.A."/>
            <person name="Kautto E."/>
            <person name="Blachly J.S."/>
        </authorList>
    </citation>
    <scope>NUCLEOTIDE SEQUENCE [LARGE SCALE GENOMIC DNA]</scope>
    <source>
        <strain evidence="1">B95-8</strain>
        <tissue evidence="1">Cell line</tissue>
    </source>
</reference>
<dbReference type="SUPFAM" id="SSF49503">
    <property type="entry name" value="Cupredoxins"/>
    <property type="match status" value="1"/>
</dbReference>
<sequence>MNGFMYGNQPGLSMCKGDSVVWYLFSAGNEADVHGIYFSGNTYLWRGERRDTANLFPQTSLTLLMWPDTEVIEENVE</sequence>
<name>A0ABQ9U263_SAGOE</name>
<comment type="caution">
    <text evidence="1">The sequence shown here is derived from an EMBL/GenBank/DDBJ whole genome shotgun (WGS) entry which is preliminary data.</text>
</comment>
<dbReference type="Gene3D" id="2.60.40.420">
    <property type="entry name" value="Cupredoxins - blue copper proteins"/>
    <property type="match status" value="1"/>
</dbReference>
<protein>
    <submittedName>
        <fullName evidence="1">Uncharacterized protein</fullName>
    </submittedName>
</protein>
<gene>
    <name evidence="1" type="ORF">P7K49_031743</name>
</gene>
<proteinExistence type="predicted"/>